<gene>
    <name evidence="7" type="ORF">H8S47_09345</name>
</gene>
<evidence type="ECO:0000313" key="7">
    <source>
        <dbReference type="EMBL" id="MBC3941884.1"/>
    </source>
</evidence>
<dbReference type="InterPro" id="IPR005829">
    <property type="entry name" value="Sugar_transporter_CS"/>
</dbReference>
<feature type="transmembrane region" description="Helical" evidence="5">
    <location>
        <begin position="96"/>
        <end position="115"/>
    </location>
</feature>
<feature type="transmembrane region" description="Helical" evidence="5">
    <location>
        <begin position="281"/>
        <end position="305"/>
    </location>
</feature>
<protein>
    <submittedName>
        <fullName evidence="7">MFS transporter</fullName>
    </submittedName>
</protein>
<comment type="caution">
    <text evidence="7">The sequence shown here is derived from an EMBL/GenBank/DDBJ whole genome shotgun (WGS) entry which is preliminary data.</text>
</comment>
<organism evidence="7 8">
    <name type="scientific">Sphingomonas albertensis</name>
    <dbReference type="NCBI Taxonomy" id="2762591"/>
    <lineage>
        <taxon>Bacteria</taxon>
        <taxon>Pseudomonadati</taxon>
        <taxon>Pseudomonadota</taxon>
        <taxon>Alphaproteobacteria</taxon>
        <taxon>Sphingomonadales</taxon>
        <taxon>Sphingomonadaceae</taxon>
        <taxon>Sphingomonas</taxon>
    </lineage>
</organism>
<dbReference type="InterPro" id="IPR011701">
    <property type="entry name" value="MFS"/>
</dbReference>
<dbReference type="InterPro" id="IPR036259">
    <property type="entry name" value="MFS_trans_sf"/>
</dbReference>
<dbReference type="SUPFAM" id="SSF103473">
    <property type="entry name" value="MFS general substrate transporter"/>
    <property type="match status" value="2"/>
</dbReference>
<keyword evidence="8" id="KW-1185">Reference proteome</keyword>
<dbReference type="PRINTS" id="PR01036">
    <property type="entry name" value="TCRTETB"/>
</dbReference>
<evidence type="ECO:0000256" key="1">
    <source>
        <dbReference type="ARBA" id="ARBA00004141"/>
    </source>
</evidence>
<dbReference type="PANTHER" id="PTHR23501">
    <property type="entry name" value="MAJOR FACILITATOR SUPERFAMILY"/>
    <property type="match status" value="1"/>
</dbReference>
<feature type="transmembrane region" description="Helical" evidence="5">
    <location>
        <begin position="31"/>
        <end position="60"/>
    </location>
</feature>
<feature type="transmembrane region" description="Helical" evidence="5">
    <location>
        <begin position="239"/>
        <end position="261"/>
    </location>
</feature>
<reference evidence="7 8" key="1">
    <citation type="submission" date="2020-08" db="EMBL/GenBank/DDBJ databases">
        <title>Putative novel bacterial strains isolated from necrotic wheat leaf tissues caused by Xanthomonas translucens.</title>
        <authorList>
            <person name="Tambong J.T."/>
        </authorList>
    </citation>
    <scope>NUCLEOTIDE SEQUENCE [LARGE SCALE GENOMIC DNA]</scope>
    <source>
        <strain evidence="8">DOAB 1063</strain>
    </source>
</reference>
<evidence type="ECO:0000259" key="6">
    <source>
        <dbReference type="PROSITE" id="PS50850"/>
    </source>
</evidence>
<feature type="transmembrane region" description="Helical" evidence="5">
    <location>
        <begin position="350"/>
        <end position="367"/>
    </location>
</feature>
<dbReference type="EMBL" id="JACONT010000017">
    <property type="protein sequence ID" value="MBC3941884.1"/>
    <property type="molecule type" value="Genomic_DNA"/>
</dbReference>
<feature type="transmembrane region" description="Helical" evidence="5">
    <location>
        <begin position="472"/>
        <end position="494"/>
    </location>
</feature>
<feature type="transmembrane region" description="Helical" evidence="5">
    <location>
        <begin position="212"/>
        <end position="233"/>
    </location>
</feature>
<dbReference type="PROSITE" id="PS50850">
    <property type="entry name" value="MFS"/>
    <property type="match status" value="1"/>
</dbReference>
<sequence>MTGTKPVEASPVAATDTPAAPSSETLRFMGIFLAVAPAMFIGSLDQTIVATALPVIAAQLGSLADITWIVTAYLLAATVAAPIYGRLGDAVGRKTVLLGALALFIAGSVACALSPNLTVLVIGRALQGLGGGGLMTLSQALIGEAVSPKERGRFQGWFGAVFATASTLGPVLGGLLSEHVGWRWIFWVNVPLGLAAAVAAMRVEAEEGQGGFSLDVQGTAMFVAATLALLVALSLGSSLGWTSAPVLILLGIGLLGLALLLPVERRVTAPLLSPGLLTQPVVWKSALCVLLFAAALFGALVQLPLMLELVFDVSPTFAGLLLIPLTLAQVCVSTWAGMRMSTTGLPRGPLVWGLGMATLGFVALAATLTLGPIAVAASSVLFGLGLGTTMPAAQTMAQWAGGKARLGASTATLSFSRSVGGVSGTAVTAAILLAAIEHYAPGSAGKVQALVGGGGVERAGLPHEAITSAFRLVFASLAAMTAAATLLAATIPAVDLAAPEPTA</sequence>
<proteinExistence type="predicted"/>
<feature type="transmembrane region" description="Helical" evidence="5">
    <location>
        <begin position="154"/>
        <end position="176"/>
    </location>
</feature>
<dbReference type="CDD" id="cd17502">
    <property type="entry name" value="MFS_Azr1_MDR_like"/>
    <property type="match status" value="1"/>
</dbReference>
<dbReference type="PANTHER" id="PTHR23501:SF197">
    <property type="entry name" value="COMD"/>
    <property type="match status" value="1"/>
</dbReference>
<dbReference type="RefSeq" id="WP_187503601.1">
    <property type="nucleotide sequence ID" value="NZ_CP162536.1"/>
</dbReference>
<evidence type="ECO:0000256" key="2">
    <source>
        <dbReference type="ARBA" id="ARBA00022692"/>
    </source>
</evidence>
<keyword evidence="2 5" id="KW-0812">Transmembrane</keyword>
<keyword evidence="4 5" id="KW-0472">Membrane</keyword>
<feature type="transmembrane region" description="Helical" evidence="5">
    <location>
        <begin position="373"/>
        <end position="393"/>
    </location>
</feature>
<dbReference type="Gene3D" id="1.20.1250.20">
    <property type="entry name" value="MFS general substrate transporter like domains"/>
    <property type="match status" value="1"/>
</dbReference>
<keyword evidence="3 5" id="KW-1133">Transmembrane helix</keyword>
<dbReference type="Pfam" id="PF07690">
    <property type="entry name" value="MFS_1"/>
    <property type="match status" value="2"/>
</dbReference>
<feature type="transmembrane region" description="Helical" evidence="5">
    <location>
        <begin position="317"/>
        <end position="338"/>
    </location>
</feature>
<accession>A0ABR7AN50</accession>
<dbReference type="Proteomes" id="UP000597613">
    <property type="component" value="Unassembled WGS sequence"/>
</dbReference>
<feature type="transmembrane region" description="Helical" evidence="5">
    <location>
        <begin position="66"/>
        <end position="84"/>
    </location>
</feature>
<evidence type="ECO:0000313" key="8">
    <source>
        <dbReference type="Proteomes" id="UP000597613"/>
    </source>
</evidence>
<feature type="transmembrane region" description="Helical" evidence="5">
    <location>
        <begin position="182"/>
        <end position="200"/>
    </location>
</feature>
<feature type="domain" description="Major facilitator superfamily (MFS) profile" evidence="6">
    <location>
        <begin position="31"/>
        <end position="496"/>
    </location>
</feature>
<evidence type="ECO:0000256" key="3">
    <source>
        <dbReference type="ARBA" id="ARBA00022989"/>
    </source>
</evidence>
<dbReference type="PROSITE" id="PS00217">
    <property type="entry name" value="SUGAR_TRANSPORT_2"/>
    <property type="match status" value="1"/>
</dbReference>
<evidence type="ECO:0000256" key="4">
    <source>
        <dbReference type="ARBA" id="ARBA00023136"/>
    </source>
</evidence>
<name>A0ABR7AN50_9SPHN</name>
<dbReference type="InterPro" id="IPR020846">
    <property type="entry name" value="MFS_dom"/>
</dbReference>
<evidence type="ECO:0000256" key="5">
    <source>
        <dbReference type="SAM" id="Phobius"/>
    </source>
</evidence>
<dbReference type="Gene3D" id="1.20.1720.10">
    <property type="entry name" value="Multidrug resistance protein D"/>
    <property type="match status" value="1"/>
</dbReference>
<comment type="subcellular location">
    <subcellularLocation>
        <location evidence="1">Membrane</location>
        <topology evidence="1">Multi-pass membrane protein</topology>
    </subcellularLocation>
</comment>